<dbReference type="NCBIfam" id="TIGR00180">
    <property type="entry name" value="parB_part"/>
    <property type="match status" value="1"/>
</dbReference>
<dbReference type="GO" id="GO:0005694">
    <property type="term" value="C:chromosome"/>
    <property type="evidence" value="ECO:0007669"/>
    <property type="project" value="TreeGrafter"/>
</dbReference>
<evidence type="ECO:0000256" key="4">
    <source>
        <dbReference type="ARBA" id="ARBA00022618"/>
    </source>
</evidence>
<dbReference type="FunFam" id="1.10.10.2830:FF:000001">
    <property type="entry name" value="Chromosome partitioning protein ParB"/>
    <property type="match status" value="1"/>
</dbReference>
<accession>A0A974XD17</accession>
<dbReference type="KEGG" id="alka:J0B03_06945"/>
<evidence type="ECO:0000259" key="8">
    <source>
        <dbReference type="PROSITE" id="PS50943"/>
    </source>
</evidence>
<dbReference type="PANTHER" id="PTHR33375:SF8">
    <property type="entry name" value="NUCLEOID OCCLUSION PROTEIN"/>
    <property type="match status" value="1"/>
</dbReference>
<evidence type="ECO:0000313" key="9">
    <source>
        <dbReference type="EMBL" id="QSX07573.1"/>
    </source>
</evidence>
<evidence type="ECO:0000256" key="2">
    <source>
        <dbReference type="ARBA" id="ARBA00006295"/>
    </source>
</evidence>
<keyword evidence="3" id="KW-0963">Cytoplasm</keyword>
<dbReference type="EMBL" id="CP071444">
    <property type="protein sequence ID" value="QSX07573.1"/>
    <property type="molecule type" value="Genomic_DNA"/>
</dbReference>
<dbReference type="GO" id="GO:0000917">
    <property type="term" value="P:division septum assembly"/>
    <property type="evidence" value="ECO:0007669"/>
    <property type="project" value="UniProtKB-KW"/>
</dbReference>
<reference evidence="9" key="1">
    <citation type="submission" date="2021-03" db="EMBL/GenBank/DDBJ databases">
        <title>Alkalibacter marinus sp. nov., isolated from tidal flat sediment.</title>
        <authorList>
            <person name="Namirimu T."/>
            <person name="Yang J.-A."/>
            <person name="Yang S.-H."/>
            <person name="Kim Y.-J."/>
            <person name="Kwon K.K."/>
        </authorList>
    </citation>
    <scope>NUCLEOTIDE SEQUENCE</scope>
    <source>
        <strain evidence="9">ES005</strain>
    </source>
</reference>
<evidence type="ECO:0000256" key="6">
    <source>
        <dbReference type="ARBA" id="ARBA00023210"/>
    </source>
</evidence>
<dbReference type="InterPro" id="IPR004437">
    <property type="entry name" value="ParB/RepB/Spo0J"/>
</dbReference>
<name>A0A974XD17_9FIRM</name>
<dbReference type="Proteomes" id="UP000663499">
    <property type="component" value="Chromosome"/>
</dbReference>
<keyword evidence="6" id="KW-0717">Septation</keyword>
<keyword evidence="7" id="KW-0131">Cell cycle</keyword>
<gene>
    <name evidence="9" type="primary">noc</name>
    <name evidence="9" type="ORF">J0B03_06945</name>
</gene>
<dbReference type="SMART" id="SM00470">
    <property type="entry name" value="ParB"/>
    <property type="match status" value="1"/>
</dbReference>
<proteinExistence type="inferred from homology"/>
<feature type="domain" description="HTH cro/C1-type" evidence="8">
    <location>
        <begin position="114"/>
        <end position="139"/>
    </location>
</feature>
<keyword evidence="5" id="KW-0238">DNA-binding</keyword>
<dbReference type="GO" id="GO:0003677">
    <property type="term" value="F:DNA binding"/>
    <property type="evidence" value="ECO:0007669"/>
    <property type="project" value="UniProtKB-KW"/>
</dbReference>
<dbReference type="GO" id="GO:0007059">
    <property type="term" value="P:chromosome segregation"/>
    <property type="evidence" value="ECO:0007669"/>
    <property type="project" value="TreeGrafter"/>
</dbReference>
<dbReference type="InterPro" id="IPR001387">
    <property type="entry name" value="Cro/C1-type_HTH"/>
</dbReference>
<dbReference type="InterPro" id="IPR050336">
    <property type="entry name" value="Chromosome_partition/occlusion"/>
</dbReference>
<evidence type="ECO:0000256" key="1">
    <source>
        <dbReference type="ARBA" id="ARBA00004453"/>
    </source>
</evidence>
<evidence type="ECO:0000256" key="3">
    <source>
        <dbReference type="ARBA" id="ARBA00022490"/>
    </source>
</evidence>
<protein>
    <submittedName>
        <fullName evidence="9">Nucleoid occlusion protein</fullName>
    </submittedName>
</protein>
<dbReference type="InterPro" id="IPR003115">
    <property type="entry name" value="ParB_N"/>
</dbReference>
<sequence>MKKEMKIVYIPLENIGPNPYQPRTKFSETSLRELARSIESYGVLQPITVRQLSENRYELIAGERRYRAAKLAGLTQIAAIVSDIADSDSAMIALIENIQRENLDFVEEAESYFQLMQIHDLTQEQIAKKVGKSQSTIANKMRILKLSKPVRDVLLQEKLTERHGRALLKIPDEELQLEALKKVVQRDLNVKKTEELVEHIRDGILQGDKDGKVTPASRAKIKSRINLRIYTNTLKQAYTEILKTGVEATYDEIEKDDGLEVRILIKKNR</sequence>
<evidence type="ECO:0000313" key="10">
    <source>
        <dbReference type="Proteomes" id="UP000663499"/>
    </source>
</evidence>
<evidence type="ECO:0000256" key="5">
    <source>
        <dbReference type="ARBA" id="ARBA00023125"/>
    </source>
</evidence>
<dbReference type="AlphaFoldDB" id="A0A974XD17"/>
<keyword evidence="10" id="KW-1185">Reference proteome</keyword>
<dbReference type="SUPFAM" id="SSF110849">
    <property type="entry name" value="ParB/Sulfiredoxin"/>
    <property type="match status" value="1"/>
</dbReference>
<dbReference type="InterPro" id="IPR023705">
    <property type="entry name" value="Nucleoid_occlusion_protein"/>
</dbReference>
<organism evidence="9 10">
    <name type="scientific">Alkalibacter rhizosphaerae</name>
    <dbReference type="NCBI Taxonomy" id="2815577"/>
    <lineage>
        <taxon>Bacteria</taxon>
        <taxon>Bacillati</taxon>
        <taxon>Bacillota</taxon>
        <taxon>Clostridia</taxon>
        <taxon>Eubacteriales</taxon>
        <taxon>Eubacteriaceae</taxon>
        <taxon>Alkalibacter</taxon>
    </lineage>
</organism>
<dbReference type="NCBIfam" id="TIGR04285">
    <property type="entry name" value="nucleoid_noc"/>
    <property type="match status" value="1"/>
</dbReference>
<dbReference type="PROSITE" id="PS50943">
    <property type="entry name" value="HTH_CROC1"/>
    <property type="match status" value="1"/>
</dbReference>
<dbReference type="GO" id="GO:0009295">
    <property type="term" value="C:nucleoid"/>
    <property type="evidence" value="ECO:0007669"/>
    <property type="project" value="UniProtKB-SubCell"/>
</dbReference>
<dbReference type="RefSeq" id="WP_207298915.1">
    <property type="nucleotide sequence ID" value="NZ_CP071444.1"/>
</dbReference>
<dbReference type="PANTHER" id="PTHR33375">
    <property type="entry name" value="CHROMOSOME-PARTITIONING PROTEIN PARB-RELATED"/>
    <property type="match status" value="1"/>
</dbReference>
<dbReference type="FunFam" id="3.90.1530.30:FF:000001">
    <property type="entry name" value="Chromosome partitioning protein ParB"/>
    <property type="match status" value="1"/>
</dbReference>
<dbReference type="Pfam" id="PF02195">
    <property type="entry name" value="ParB_N"/>
    <property type="match status" value="1"/>
</dbReference>
<dbReference type="GO" id="GO:0045881">
    <property type="term" value="P:positive regulation of sporulation resulting in formation of a cellular spore"/>
    <property type="evidence" value="ECO:0007669"/>
    <property type="project" value="TreeGrafter"/>
</dbReference>
<dbReference type="Pfam" id="PF17762">
    <property type="entry name" value="HTH_ParB"/>
    <property type="match status" value="1"/>
</dbReference>
<comment type="subcellular location">
    <subcellularLocation>
        <location evidence="1">Cytoplasm</location>
        <location evidence="1">Nucleoid</location>
    </subcellularLocation>
</comment>
<dbReference type="Gene3D" id="3.90.1530.30">
    <property type="match status" value="1"/>
</dbReference>
<keyword evidence="4" id="KW-0132">Cell division</keyword>
<dbReference type="SUPFAM" id="SSF109709">
    <property type="entry name" value="KorB DNA-binding domain-like"/>
    <property type="match status" value="1"/>
</dbReference>
<comment type="similarity">
    <text evidence="2">Belongs to the ParB family.</text>
</comment>
<evidence type="ECO:0000256" key="7">
    <source>
        <dbReference type="ARBA" id="ARBA00023306"/>
    </source>
</evidence>
<dbReference type="InterPro" id="IPR041468">
    <property type="entry name" value="HTH_ParB/Spo0J"/>
</dbReference>
<dbReference type="InterPro" id="IPR036086">
    <property type="entry name" value="ParB/Sulfiredoxin_sf"/>
</dbReference>
<dbReference type="Gene3D" id="1.10.10.2830">
    <property type="match status" value="1"/>
</dbReference>
<dbReference type="CDD" id="cd16393">
    <property type="entry name" value="SPO0J_N"/>
    <property type="match status" value="1"/>
</dbReference>